<evidence type="ECO:0000313" key="3">
    <source>
        <dbReference type="Proteomes" id="UP000297258"/>
    </source>
</evidence>
<feature type="transmembrane region" description="Helical" evidence="1">
    <location>
        <begin position="279"/>
        <end position="303"/>
    </location>
</feature>
<dbReference type="AlphaFoldDB" id="A0A4Y9T684"/>
<evidence type="ECO:0000313" key="2">
    <source>
        <dbReference type="EMBL" id="TFW35894.1"/>
    </source>
</evidence>
<protein>
    <submittedName>
        <fullName evidence="2">DUF2868 domain-containing protein</fullName>
    </submittedName>
</protein>
<feature type="transmembrane region" description="Helical" evidence="1">
    <location>
        <begin position="116"/>
        <end position="140"/>
    </location>
</feature>
<dbReference type="Pfam" id="PF11067">
    <property type="entry name" value="DUF2868"/>
    <property type="match status" value="1"/>
</dbReference>
<dbReference type="InterPro" id="IPR021296">
    <property type="entry name" value="DUF2868"/>
</dbReference>
<keyword evidence="1" id="KW-0472">Membrane</keyword>
<feature type="transmembrane region" description="Helical" evidence="1">
    <location>
        <begin position="239"/>
        <end position="259"/>
    </location>
</feature>
<comment type="caution">
    <text evidence="2">The sequence shown here is derived from an EMBL/GenBank/DDBJ whole genome shotgun (WGS) entry which is preliminary data.</text>
</comment>
<keyword evidence="1" id="KW-0812">Transmembrane</keyword>
<reference evidence="2 3" key="1">
    <citation type="submission" date="2019-03" db="EMBL/GenBank/DDBJ databases">
        <title>Draft genome of Massilia hortus sp. nov., a novel bacterial species of the Oxalobacteraceae family.</title>
        <authorList>
            <person name="Peta V."/>
            <person name="Raths R."/>
            <person name="Bucking H."/>
        </authorList>
    </citation>
    <scope>NUCLEOTIDE SEQUENCE [LARGE SCALE GENOMIC DNA]</scope>
    <source>
        <strain evidence="2 3">ONC3</strain>
    </source>
</reference>
<keyword evidence="3" id="KW-1185">Reference proteome</keyword>
<organism evidence="2 3">
    <name type="scientific">Massilia horti</name>
    <dbReference type="NCBI Taxonomy" id="2562153"/>
    <lineage>
        <taxon>Bacteria</taxon>
        <taxon>Pseudomonadati</taxon>
        <taxon>Pseudomonadota</taxon>
        <taxon>Betaproteobacteria</taxon>
        <taxon>Burkholderiales</taxon>
        <taxon>Oxalobacteraceae</taxon>
        <taxon>Telluria group</taxon>
        <taxon>Massilia</taxon>
    </lineage>
</organism>
<sequence>MNEQVARSVVLMRAIETADSKHEVLSEDDRLYASRSARELAQWQAAETRSEATVEHFLQQRAELILKRLAERVPAFGAFLHRRTLMPTWSVLLPVLALLAGAVLDRIGNPHRVDLLSAPLLLIIGWNLLVYLILLVWLLVPGKQTGWAGPGLLRRLAVGKAALPRKLPPAMVAGVASFMSEWSQLARPLVRARLSCAIHLAAAMFALGAIASLYARGLLTQYAAGWESTFLNAQQVHDILSVLFAPALFVFPLQGFSVADIEALRFAQTPSPLGGARWVHLYAATLLLVVVVPRLALALVAAWRAGRLARNFPLELDQPYFRKLSGRSGVGTGPTVLRVLPYSFTVDEERHKGLVAVARMVLGEQAQLMLRPTCPYGEEPQEALRDARLDDPAVAITAALFSLTATPEKENHGDFLDYLVLHAPRGVAVLVDESALVERGLEGRVEERIALWRQFCSFHRTSATIVNLLHPAKYPLDLGSGLSVSAAR</sequence>
<gene>
    <name evidence="2" type="ORF">E4O92_00925</name>
</gene>
<dbReference type="RefSeq" id="WP_135187868.1">
    <property type="nucleotide sequence ID" value="NZ_SPUM01000006.1"/>
</dbReference>
<keyword evidence="1" id="KW-1133">Transmembrane helix</keyword>
<name>A0A4Y9T684_9BURK</name>
<dbReference type="EMBL" id="SPUM01000006">
    <property type="protein sequence ID" value="TFW35894.1"/>
    <property type="molecule type" value="Genomic_DNA"/>
</dbReference>
<feature type="transmembrane region" description="Helical" evidence="1">
    <location>
        <begin position="197"/>
        <end position="219"/>
    </location>
</feature>
<accession>A0A4Y9T684</accession>
<evidence type="ECO:0000256" key="1">
    <source>
        <dbReference type="SAM" id="Phobius"/>
    </source>
</evidence>
<dbReference type="OrthoDB" id="4998316at2"/>
<proteinExistence type="predicted"/>
<feature type="transmembrane region" description="Helical" evidence="1">
    <location>
        <begin position="86"/>
        <end position="104"/>
    </location>
</feature>
<dbReference type="Proteomes" id="UP000297258">
    <property type="component" value="Unassembled WGS sequence"/>
</dbReference>